<evidence type="ECO:0000256" key="1">
    <source>
        <dbReference type="ARBA" id="ARBA00009550"/>
    </source>
</evidence>
<dbReference type="Proteomes" id="UP000187209">
    <property type="component" value="Unassembled WGS sequence"/>
</dbReference>
<accession>A0A1R2CZ95</accession>
<evidence type="ECO:0000313" key="3">
    <source>
        <dbReference type="EMBL" id="OMJ94326.1"/>
    </source>
</evidence>
<organism evidence="3 4">
    <name type="scientific">Stentor coeruleus</name>
    <dbReference type="NCBI Taxonomy" id="5963"/>
    <lineage>
        <taxon>Eukaryota</taxon>
        <taxon>Sar</taxon>
        <taxon>Alveolata</taxon>
        <taxon>Ciliophora</taxon>
        <taxon>Postciliodesmatophora</taxon>
        <taxon>Heterotrichea</taxon>
        <taxon>Heterotrichida</taxon>
        <taxon>Stentoridae</taxon>
        <taxon>Stentor</taxon>
    </lineage>
</organism>
<evidence type="ECO:0000313" key="4">
    <source>
        <dbReference type="Proteomes" id="UP000187209"/>
    </source>
</evidence>
<keyword evidence="2" id="KW-0175">Coiled coil</keyword>
<protein>
    <submittedName>
        <fullName evidence="3">Uncharacterized protein</fullName>
    </submittedName>
</protein>
<sequence length="320" mass="37259">MEGMEKTASEQLAKLSVNSETEEMSVQTIRKPYIEKRLKNKLKDVKDIVSSTEMTADEKASKIYKLLTVQAENTKKLEIEAGSIRKRTSNSVREKEALISEINSYRDVKVKLESYCREVKKKNEEIIQEWKSAEESEKKKLDDITEKMNSTLKEIQEKFEENESEKNRLLEENKNMIKQMEDLKEQALSRDQEFQATIMEKNLESQLLKVQVEYKTGFEETQLKTQVDLYKNRFGEFQSILEKSTEAYGIADVEAKKIGDKIAAEQKMNNELRKIKEKYDIEIIQLYTLKQTLTASVSKLKSQHDALKLDCSKLLQAKKK</sequence>
<feature type="coiled-coil region" evidence="2">
    <location>
        <begin position="105"/>
        <end position="190"/>
    </location>
</feature>
<gene>
    <name evidence="3" type="ORF">SteCoe_2526</name>
</gene>
<comment type="similarity">
    <text evidence="1">Belongs to the taxilin family.</text>
</comment>
<dbReference type="PANTHER" id="PTHR16127">
    <property type="entry name" value="TAXILIN"/>
    <property type="match status" value="1"/>
</dbReference>
<dbReference type="AlphaFoldDB" id="A0A1R2CZ95"/>
<reference evidence="3 4" key="1">
    <citation type="submission" date="2016-11" db="EMBL/GenBank/DDBJ databases">
        <title>The macronuclear genome of Stentor coeruleus: a giant cell with tiny introns.</title>
        <authorList>
            <person name="Slabodnick M."/>
            <person name="Ruby J.G."/>
            <person name="Reiff S.B."/>
            <person name="Swart E.C."/>
            <person name="Gosai S."/>
            <person name="Prabakaran S."/>
            <person name="Witkowska E."/>
            <person name="Larue G.E."/>
            <person name="Fisher S."/>
            <person name="Freeman R.M."/>
            <person name="Gunawardena J."/>
            <person name="Chu W."/>
            <person name="Stover N.A."/>
            <person name="Gregory B.D."/>
            <person name="Nowacki M."/>
            <person name="Derisi J."/>
            <person name="Roy S.W."/>
            <person name="Marshall W.F."/>
            <person name="Sood P."/>
        </authorList>
    </citation>
    <scope>NUCLEOTIDE SEQUENCE [LARGE SCALE GENOMIC DNA]</scope>
    <source>
        <strain evidence="3">WM001</strain>
    </source>
</reference>
<dbReference type="EMBL" id="MPUH01000028">
    <property type="protein sequence ID" value="OMJ94326.1"/>
    <property type="molecule type" value="Genomic_DNA"/>
</dbReference>
<keyword evidence="4" id="KW-1185">Reference proteome</keyword>
<dbReference type="Pfam" id="PF09728">
    <property type="entry name" value="Taxilin"/>
    <property type="match status" value="2"/>
</dbReference>
<dbReference type="GO" id="GO:0019905">
    <property type="term" value="F:syntaxin binding"/>
    <property type="evidence" value="ECO:0007669"/>
    <property type="project" value="InterPro"/>
</dbReference>
<dbReference type="OrthoDB" id="425555at2759"/>
<proteinExistence type="inferred from homology"/>
<dbReference type="PANTHER" id="PTHR16127:SF13">
    <property type="entry name" value="GH01188P"/>
    <property type="match status" value="1"/>
</dbReference>
<name>A0A1R2CZ95_9CILI</name>
<dbReference type="InterPro" id="IPR026183">
    <property type="entry name" value="Taxilin_fam"/>
</dbReference>
<evidence type="ECO:0000256" key="2">
    <source>
        <dbReference type="SAM" id="Coils"/>
    </source>
</evidence>
<comment type="caution">
    <text evidence="3">The sequence shown here is derived from an EMBL/GenBank/DDBJ whole genome shotgun (WGS) entry which is preliminary data.</text>
</comment>